<evidence type="ECO:0000313" key="2">
    <source>
        <dbReference type="EMBL" id="TGG94810.1"/>
    </source>
</evidence>
<feature type="compositionally biased region" description="Basic and acidic residues" evidence="1">
    <location>
        <begin position="292"/>
        <end position="301"/>
    </location>
</feature>
<feature type="region of interest" description="Disordered" evidence="1">
    <location>
        <begin position="125"/>
        <end position="397"/>
    </location>
</feature>
<gene>
    <name evidence="2" type="ORF">ERJ67_01520</name>
</gene>
<sequence length="416" mass="43097">MAHHEALPTESGLARPGRGAGTTSPLEPLNGGRGEQDSAAMPAAWEGAIAQYRAGAYEEVCSLTDRLLLGSPDSIYLRLLQAHARLGLGQCAEAARHYRRVLQDADNPAYREAARAGLRHCRPDPSAAAELAAVAERPPATAPDQGNAPPDDTPQSGGPPRQQPHQQGERPIGAVAAARTPLGSEPGDGSRHAAPWCDHDPGSPPRSSGPGPGAADKAGASQPEPQSGKTADGDDVGDVELNALLDALAAVPEGGPGGDGASGQEGKASGRSDMASRPMRDLARAAEPQQQQDRENEELHRGLILLRWHADSRPAGSGAAGEPSGQPCAPESDETLGRELNGMSHGGEQCHGPGQPDPESVARHHIQGLAMGRNNRDDCDNSDGSATALPSPGGKGGVSAFRQRLWLLWQRLGQSL</sequence>
<proteinExistence type="predicted"/>
<feature type="compositionally biased region" description="Low complexity" evidence="1">
    <location>
        <begin position="205"/>
        <end position="221"/>
    </location>
</feature>
<name>A0A524RQK5_9CHRO</name>
<comment type="caution">
    <text evidence="2">The sequence shown here is derived from an EMBL/GenBank/DDBJ whole genome shotgun (WGS) entry which is preliminary data.</text>
</comment>
<protein>
    <recommendedName>
        <fullName evidence="4">Tetratricopeptide repeat protein</fullName>
    </recommendedName>
</protein>
<reference evidence="2 3" key="1">
    <citation type="journal article" date="2019" name="mSystems">
        <title>Life at home and on the roam: Genomic adaptions reflect the dual lifestyle of an intracellular, facultative symbiont.</title>
        <authorList>
            <person name="Burgsdorf I."/>
        </authorList>
    </citation>
    <scope>NUCLEOTIDE SEQUENCE [LARGE SCALE GENOMIC DNA]</scope>
    <source>
        <strain evidence="2">277cV</strain>
    </source>
</reference>
<feature type="compositionally biased region" description="Low complexity" evidence="1">
    <location>
        <begin position="313"/>
        <end position="327"/>
    </location>
</feature>
<evidence type="ECO:0000313" key="3">
    <source>
        <dbReference type="Proteomes" id="UP000317990"/>
    </source>
</evidence>
<dbReference type="SUPFAM" id="SSF48452">
    <property type="entry name" value="TPR-like"/>
    <property type="match status" value="1"/>
</dbReference>
<dbReference type="Proteomes" id="UP000317990">
    <property type="component" value="Unassembled WGS sequence"/>
</dbReference>
<accession>A0A524RQK5</accession>
<evidence type="ECO:0000256" key="1">
    <source>
        <dbReference type="SAM" id="MobiDB-lite"/>
    </source>
</evidence>
<feature type="compositionally biased region" description="Low complexity" evidence="1">
    <location>
        <begin position="154"/>
        <end position="171"/>
    </location>
</feature>
<dbReference type="AlphaFoldDB" id="A0A524RQK5"/>
<dbReference type="InterPro" id="IPR011990">
    <property type="entry name" value="TPR-like_helical_dom_sf"/>
</dbReference>
<feature type="compositionally biased region" description="Gly residues" evidence="1">
    <location>
        <begin position="254"/>
        <end position="263"/>
    </location>
</feature>
<feature type="region of interest" description="Disordered" evidence="1">
    <location>
        <begin position="1"/>
        <end position="39"/>
    </location>
</feature>
<evidence type="ECO:0008006" key="4">
    <source>
        <dbReference type="Google" id="ProtNLM"/>
    </source>
</evidence>
<feature type="compositionally biased region" description="Low complexity" evidence="1">
    <location>
        <begin position="125"/>
        <end position="139"/>
    </location>
</feature>
<organism evidence="2 3">
    <name type="scientific">Aphanocapsa feldmannii 277cV</name>
    <dbReference type="NCBI Taxonomy" id="2507553"/>
    <lineage>
        <taxon>Bacteria</taxon>
        <taxon>Bacillati</taxon>
        <taxon>Cyanobacteriota</taxon>
        <taxon>Cyanophyceae</taxon>
        <taxon>Oscillatoriophycideae</taxon>
        <taxon>Chroococcales</taxon>
        <taxon>Microcystaceae</taxon>
        <taxon>Aphanocapsa</taxon>
    </lineage>
</organism>
<dbReference type="EMBL" id="SRMO01000028">
    <property type="protein sequence ID" value="TGG94810.1"/>
    <property type="molecule type" value="Genomic_DNA"/>
</dbReference>